<name>A0ABN9CPF4_9NEOB</name>
<keyword evidence="2" id="KW-0812">Transmembrane</keyword>
<evidence type="ECO:0000256" key="5">
    <source>
        <dbReference type="ARBA" id="ARBA00023136"/>
    </source>
</evidence>
<evidence type="ECO:0000259" key="6">
    <source>
        <dbReference type="PROSITE" id="PS50093"/>
    </source>
</evidence>
<dbReference type="InterPro" id="IPR013783">
    <property type="entry name" value="Ig-like_fold"/>
</dbReference>
<evidence type="ECO:0000256" key="2">
    <source>
        <dbReference type="ARBA" id="ARBA00022692"/>
    </source>
</evidence>
<keyword evidence="5" id="KW-0472">Membrane</keyword>
<dbReference type="SUPFAM" id="SSF49299">
    <property type="entry name" value="PKD domain"/>
    <property type="match status" value="1"/>
</dbReference>
<dbReference type="PANTHER" id="PTHR46730">
    <property type="entry name" value="POLYCYSTIN-1"/>
    <property type="match status" value="1"/>
</dbReference>
<evidence type="ECO:0000256" key="4">
    <source>
        <dbReference type="ARBA" id="ARBA00022989"/>
    </source>
</evidence>
<dbReference type="Gene3D" id="2.60.40.10">
    <property type="entry name" value="Immunoglobulins"/>
    <property type="match status" value="1"/>
</dbReference>
<comment type="subcellular location">
    <subcellularLocation>
        <location evidence="1">Membrane</location>
    </subcellularLocation>
</comment>
<protein>
    <recommendedName>
        <fullName evidence="6">PKD domain-containing protein</fullName>
    </recommendedName>
</protein>
<dbReference type="Pfam" id="PF00801">
    <property type="entry name" value="PKD"/>
    <property type="match status" value="1"/>
</dbReference>
<dbReference type="CDD" id="cd00146">
    <property type="entry name" value="PKD"/>
    <property type="match status" value="1"/>
</dbReference>
<comment type="caution">
    <text evidence="7">The sequence shown here is derived from an EMBL/GenBank/DDBJ whole genome shotgun (WGS) entry which is preliminary data.</text>
</comment>
<keyword evidence="8" id="KW-1185">Reference proteome</keyword>
<feature type="non-terminal residue" evidence="7">
    <location>
        <position position="105"/>
    </location>
</feature>
<accession>A0ABN9CPF4</accession>
<sequence length="105" mass="11790">MNPMRDLMISSIPDIVTQNVSLQFSASILIDSAVEVTFRWTFGDGTPQLEYNVRPPYNQSVSVPDLPMHMVVAESSVTHTYQETGAYNVSLVVFNKYENMSKLIS</sequence>
<dbReference type="InterPro" id="IPR000601">
    <property type="entry name" value="PKD_dom"/>
</dbReference>
<dbReference type="InterPro" id="IPR035986">
    <property type="entry name" value="PKD_dom_sf"/>
</dbReference>
<keyword evidence="4" id="KW-1133">Transmembrane helix</keyword>
<dbReference type="EMBL" id="CATNWA010011489">
    <property type="protein sequence ID" value="CAI9561853.1"/>
    <property type="molecule type" value="Genomic_DNA"/>
</dbReference>
<evidence type="ECO:0000256" key="1">
    <source>
        <dbReference type="ARBA" id="ARBA00004370"/>
    </source>
</evidence>
<proteinExistence type="predicted"/>
<evidence type="ECO:0000313" key="8">
    <source>
        <dbReference type="Proteomes" id="UP001162483"/>
    </source>
</evidence>
<evidence type="ECO:0000313" key="7">
    <source>
        <dbReference type="EMBL" id="CAI9561853.1"/>
    </source>
</evidence>
<organism evidence="7 8">
    <name type="scientific">Staurois parvus</name>
    <dbReference type="NCBI Taxonomy" id="386267"/>
    <lineage>
        <taxon>Eukaryota</taxon>
        <taxon>Metazoa</taxon>
        <taxon>Chordata</taxon>
        <taxon>Craniata</taxon>
        <taxon>Vertebrata</taxon>
        <taxon>Euteleostomi</taxon>
        <taxon>Amphibia</taxon>
        <taxon>Batrachia</taxon>
        <taxon>Anura</taxon>
        <taxon>Neobatrachia</taxon>
        <taxon>Ranoidea</taxon>
        <taxon>Ranidae</taxon>
        <taxon>Staurois</taxon>
    </lineage>
</organism>
<dbReference type="PANTHER" id="PTHR46730:SF3">
    <property type="entry name" value="POLYCYSTIN-1"/>
    <property type="match status" value="1"/>
</dbReference>
<gene>
    <name evidence="7" type="ORF">SPARVUS_LOCUS5500946</name>
</gene>
<keyword evidence="3" id="KW-0677">Repeat</keyword>
<feature type="domain" description="PKD" evidence="6">
    <location>
        <begin position="35"/>
        <end position="95"/>
    </location>
</feature>
<dbReference type="Proteomes" id="UP001162483">
    <property type="component" value="Unassembled WGS sequence"/>
</dbReference>
<dbReference type="PROSITE" id="PS50093">
    <property type="entry name" value="PKD"/>
    <property type="match status" value="1"/>
</dbReference>
<reference evidence="7" key="1">
    <citation type="submission" date="2023-05" db="EMBL/GenBank/DDBJ databases">
        <authorList>
            <person name="Stuckert A."/>
        </authorList>
    </citation>
    <scope>NUCLEOTIDE SEQUENCE</scope>
</reference>
<evidence type="ECO:0000256" key="3">
    <source>
        <dbReference type="ARBA" id="ARBA00022737"/>
    </source>
</evidence>